<evidence type="ECO:0000256" key="7">
    <source>
        <dbReference type="ARBA" id="ARBA00023274"/>
    </source>
</evidence>
<dbReference type="InterPro" id="IPR001014">
    <property type="entry name" value="Ribosomal_uL23_CS"/>
</dbReference>
<dbReference type="GO" id="GO:0006412">
    <property type="term" value="P:translation"/>
    <property type="evidence" value="ECO:0007669"/>
    <property type="project" value="InterPro"/>
</dbReference>
<dbReference type="PANTHER" id="PTHR11620">
    <property type="entry name" value="60S RIBOSOMAL PROTEIN L23A"/>
    <property type="match status" value="1"/>
</dbReference>
<evidence type="ECO:0000256" key="4">
    <source>
        <dbReference type="ARBA" id="ARBA00022730"/>
    </source>
</evidence>
<dbReference type="AlphaFoldDB" id="A0AAV8CC66"/>
<gene>
    <name evidence="9" type="ORF">LUZ62_087757</name>
</gene>
<accession>A0AAV8CC66</accession>
<reference evidence="9" key="1">
    <citation type="submission" date="2022-08" db="EMBL/GenBank/DDBJ databases">
        <authorList>
            <person name="Marques A."/>
        </authorList>
    </citation>
    <scope>NUCLEOTIDE SEQUENCE</scope>
    <source>
        <strain evidence="9">RhyPub2mFocal</strain>
        <tissue evidence="9">Leaves</tissue>
    </source>
</reference>
<comment type="subunit">
    <text evidence="3">Part of the 50S ribosomal subunit.</text>
</comment>
<evidence type="ECO:0000256" key="5">
    <source>
        <dbReference type="ARBA" id="ARBA00022884"/>
    </source>
</evidence>
<proteinExistence type="inferred from homology"/>
<evidence type="ECO:0000313" key="10">
    <source>
        <dbReference type="Proteomes" id="UP001140206"/>
    </source>
</evidence>
<evidence type="ECO:0000256" key="6">
    <source>
        <dbReference type="ARBA" id="ARBA00022980"/>
    </source>
</evidence>
<dbReference type="EMBL" id="JAMFTS010000005">
    <property type="protein sequence ID" value="KAJ4753352.1"/>
    <property type="molecule type" value="Genomic_DNA"/>
</dbReference>
<evidence type="ECO:0000256" key="2">
    <source>
        <dbReference type="ARBA" id="ARBA00006700"/>
    </source>
</evidence>
<dbReference type="InterPro" id="IPR012678">
    <property type="entry name" value="Ribosomal_uL23/eL15/eS24_sf"/>
</dbReference>
<keyword evidence="5" id="KW-0694">RNA-binding</keyword>
<evidence type="ECO:0000313" key="9">
    <source>
        <dbReference type="EMBL" id="KAJ4753352.1"/>
    </source>
</evidence>
<comment type="similarity">
    <text evidence="2 8">Belongs to the universal ribosomal protein uL23 family.</text>
</comment>
<dbReference type="InterPro" id="IPR013025">
    <property type="entry name" value="Ribosomal_uL23-like"/>
</dbReference>
<keyword evidence="10" id="KW-1185">Reference proteome</keyword>
<organism evidence="9 10">
    <name type="scientific">Rhynchospora pubera</name>
    <dbReference type="NCBI Taxonomy" id="906938"/>
    <lineage>
        <taxon>Eukaryota</taxon>
        <taxon>Viridiplantae</taxon>
        <taxon>Streptophyta</taxon>
        <taxon>Embryophyta</taxon>
        <taxon>Tracheophyta</taxon>
        <taxon>Spermatophyta</taxon>
        <taxon>Magnoliopsida</taxon>
        <taxon>Liliopsida</taxon>
        <taxon>Poales</taxon>
        <taxon>Cyperaceae</taxon>
        <taxon>Cyperoideae</taxon>
        <taxon>Rhynchosporeae</taxon>
        <taxon>Rhynchospora</taxon>
    </lineage>
</organism>
<dbReference type="Gene3D" id="3.30.70.330">
    <property type="match status" value="1"/>
</dbReference>
<name>A0AAV8CC66_9POAL</name>
<dbReference type="InterPro" id="IPR012677">
    <property type="entry name" value="Nucleotide-bd_a/b_plait_sf"/>
</dbReference>
<dbReference type="GO" id="GO:0019843">
    <property type="term" value="F:rRNA binding"/>
    <property type="evidence" value="ECO:0007669"/>
    <property type="project" value="UniProtKB-KW"/>
</dbReference>
<keyword evidence="4" id="KW-0699">rRNA-binding</keyword>
<sequence length="290" mass="32123">MEIIKPSAVSLPSFFLPIPAPLSLLLLHQCKSHLRVIWQIKVNGLATKQDDGQISGLLVGFVDLLYFGCVPQYPEPVLTFSLSYNNNISNPRKIIPSRNLSLSLSLSIHLSAMAMSLSNTHSVLNIGAPSCFNWRVPLRTSLLVSCPRNVSVKDVTNKLVTYASAEVEQTTPVKVKTRKTSSIYRPKKKKGLQGARTTPAVSIALDPFSILKRQLITESAMKVMQDDNTLVFMVNPKADKFMIRDAIQRMYDVRVDKVNTSISPDGKKKAFIKLSKENNVNDIASRAGII</sequence>
<dbReference type="SUPFAM" id="SSF54189">
    <property type="entry name" value="Ribosomal proteins S24e, L23 and L15e"/>
    <property type="match status" value="1"/>
</dbReference>
<dbReference type="Proteomes" id="UP001140206">
    <property type="component" value="Chromosome 5"/>
</dbReference>
<evidence type="ECO:0000256" key="8">
    <source>
        <dbReference type="RuleBase" id="RU003934"/>
    </source>
</evidence>
<dbReference type="Pfam" id="PF00276">
    <property type="entry name" value="Ribosomal_L23"/>
    <property type="match status" value="1"/>
</dbReference>
<dbReference type="GO" id="GO:0005840">
    <property type="term" value="C:ribosome"/>
    <property type="evidence" value="ECO:0007669"/>
    <property type="project" value="UniProtKB-KW"/>
</dbReference>
<comment type="caution">
    <text evidence="9">The sequence shown here is derived from an EMBL/GenBank/DDBJ whole genome shotgun (WGS) entry which is preliminary data.</text>
</comment>
<dbReference type="GO" id="GO:1990904">
    <property type="term" value="C:ribonucleoprotein complex"/>
    <property type="evidence" value="ECO:0007669"/>
    <property type="project" value="UniProtKB-KW"/>
</dbReference>
<keyword evidence="6 8" id="KW-0689">Ribosomal protein</keyword>
<comment type="function">
    <text evidence="1">Binds to 23S rRNA.</text>
</comment>
<dbReference type="GO" id="GO:0003735">
    <property type="term" value="F:structural constituent of ribosome"/>
    <property type="evidence" value="ECO:0007669"/>
    <property type="project" value="InterPro"/>
</dbReference>
<dbReference type="PROSITE" id="PS00050">
    <property type="entry name" value="RIBOSOMAL_L23"/>
    <property type="match status" value="1"/>
</dbReference>
<dbReference type="NCBIfam" id="NF011118">
    <property type="entry name" value="PRK14548.1"/>
    <property type="match status" value="1"/>
</dbReference>
<evidence type="ECO:0000256" key="3">
    <source>
        <dbReference type="ARBA" id="ARBA00011838"/>
    </source>
</evidence>
<dbReference type="FunFam" id="3.30.70.330:FF:000532">
    <property type="entry name" value="50S ribosomal protein L23"/>
    <property type="match status" value="1"/>
</dbReference>
<keyword evidence="7 8" id="KW-0687">Ribonucleoprotein</keyword>
<evidence type="ECO:0000256" key="1">
    <source>
        <dbReference type="ARBA" id="ARBA00002500"/>
    </source>
</evidence>
<protein>
    <submittedName>
        <fullName evidence="9">60S ribosomal protein L23A</fullName>
    </submittedName>
</protein>
<dbReference type="HAMAP" id="MF_01369_A">
    <property type="entry name" value="Ribosomal_uL23_A"/>
    <property type="match status" value="1"/>
</dbReference>